<accession>A0A0A9CW77</accession>
<protein>
    <submittedName>
        <fullName evidence="1">Uncharacterized protein</fullName>
    </submittedName>
</protein>
<organism evidence="1">
    <name type="scientific">Arundo donax</name>
    <name type="common">Giant reed</name>
    <name type="synonym">Donax arundinaceus</name>
    <dbReference type="NCBI Taxonomy" id="35708"/>
    <lineage>
        <taxon>Eukaryota</taxon>
        <taxon>Viridiplantae</taxon>
        <taxon>Streptophyta</taxon>
        <taxon>Embryophyta</taxon>
        <taxon>Tracheophyta</taxon>
        <taxon>Spermatophyta</taxon>
        <taxon>Magnoliopsida</taxon>
        <taxon>Liliopsida</taxon>
        <taxon>Poales</taxon>
        <taxon>Poaceae</taxon>
        <taxon>PACMAD clade</taxon>
        <taxon>Arundinoideae</taxon>
        <taxon>Arundineae</taxon>
        <taxon>Arundo</taxon>
    </lineage>
</organism>
<sequence length="46" mass="4937">MEIIPTTLSSKTGTCRICLSVISSIARRILVLLDTVINLSSSVMIS</sequence>
<proteinExistence type="predicted"/>
<name>A0A0A9CW77_ARUDO</name>
<reference evidence="1" key="1">
    <citation type="submission" date="2014-09" db="EMBL/GenBank/DDBJ databases">
        <authorList>
            <person name="Magalhaes I.L.F."/>
            <person name="Oliveira U."/>
            <person name="Santos F.R."/>
            <person name="Vidigal T.H.D.A."/>
            <person name="Brescovit A.D."/>
            <person name="Santos A.J."/>
        </authorList>
    </citation>
    <scope>NUCLEOTIDE SEQUENCE</scope>
    <source>
        <tissue evidence="1">Shoot tissue taken approximately 20 cm above the soil surface</tissue>
    </source>
</reference>
<dbReference type="AlphaFoldDB" id="A0A0A9CW77"/>
<evidence type="ECO:0000313" key="1">
    <source>
        <dbReference type="EMBL" id="JAD75757.1"/>
    </source>
</evidence>
<reference evidence="1" key="2">
    <citation type="journal article" date="2015" name="Data Brief">
        <title>Shoot transcriptome of the giant reed, Arundo donax.</title>
        <authorList>
            <person name="Barrero R.A."/>
            <person name="Guerrero F.D."/>
            <person name="Moolhuijzen P."/>
            <person name="Goolsby J.A."/>
            <person name="Tidwell J."/>
            <person name="Bellgard S.E."/>
            <person name="Bellgard M.I."/>
        </authorList>
    </citation>
    <scope>NUCLEOTIDE SEQUENCE</scope>
    <source>
        <tissue evidence="1">Shoot tissue taken approximately 20 cm above the soil surface</tissue>
    </source>
</reference>
<dbReference type="EMBL" id="GBRH01222138">
    <property type="protein sequence ID" value="JAD75757.1"/>
    <property type="molecule type" value="Transcribed_RNA"/>
</dbReference>